<dbReference type="SUPFAM" id="SSF48350">
    <property type="entry name" value="GTPase activation domain, GAP"/>
    <property type="match status" value="1"/>
</dbReference>
<dbReference type="GO" id="GO:0007165">
    <property type="term" value="P:signal transduction"/>
    <property type="evidence" value="ECO:0007669"/>
    <property type="project" value="InterPro"/>
</dbReference>
<accession>A0A162QW16</accession>
<comment type="caution">
    <text evidence="1">The sequence shown here is derived from an EMBL/GenBank/DDBJ whole genome shotgun (WGS) entry which is preliminary data.</text>
</comment>
<dbReference type="Pfam" id="PF00620">
    <property type="entry name" value="RhoGAP"/>
    <property type="match status" value="1"/>
</dbReference>
<organism evidence="1 2">
    <name type="scientific">Daphnia magna</name>
    <dbReference type="NCBI Taxonomy" id="35525"/>
    <lineage>
        <taxon>Eukaryota</taxon>
        <taxon>Metazoa</taxon>
        <taxon>Ecdysozoa</taxon>
        <taxon>Arthropoda</taxon>
        <taxon>Crustacea</taxon>
        <taxon>Branchiopoda</taxon>
        <taxon>Diplostraca</taxon>
        <taxon>Cladocera</taxon>
        <taxon>Anomopoda</taxon>
        <taxon>Daphniidae</taxon>
        <taxon>Daphnia</taxon>
    </lineage>
</organism>
<proteinExistence type="predicted"/>
<dbReference type="PROSITE" id="PS50238">
    <property type="entry name" value="RHOGAP"/>
    <property type="match status" value="1"/>
</dbReference>
<dbReference type="STRING" id="35525.A0A162QW16"/>
<dbReference type="Proteomes" id="UP000076858">
    <property type="component" value="Unassembled WGS sequence"/>
</dbReference>
<evidence type="ECO:0000313" key="2">
    <source>
        <dbReference type="Proteomes" id="UP000076858"/>
    </source>
</evidence>
<keyword evidence="2" id="KW-1185">Reference proteome</keyword>
<dbReference type="Gene3D" id="1.10.555.10">
    <property type="entry name" value="Rho GTPase activation protein"/>
    <property type="match status" value="1"/>
</dbReference>
<reference evidence="1 2" key="1">
    <citation type="submission" date="2016-03" db="EMBL/GenBank/DDBJ databases">
        <title>EvidentialGene: Evidence-directed Construction of Genes on Genomes.</title>
        <authorList>
            <person name="Gilbert D.G."/>
            <person name="Choi J.-H."/>
            <person name="Mockaitis K."/>
            <person name="Colbourne J."/>
            <person name="Pfrender M."/>
        </authorList>
    </citation>
    <scope>NUCLEOTIDE SEQUENCE [LARGE SCALE GENOMIC DNA]</scope>
    <source>
        <strain evidence="1 2">Xinb3</strain>
        <tissue evidence="1">Complete organism</tissue>
    </source>
</reference>
<dbReference type="PANTHER" id="PTHR23179:SF27">
    <property type="entry name" value="RHO GTPASE ACTIVATING PROTEIN AT 71E, ISOFORM D"/>
    <property type="match status" value="1"/>
</dbReference>
<protein>
    <submittedName>
        <fullName evidence="1">Rho GTPase-activating protein</fullName>
    </submittedName>
</protein>
<dbReference type="InterPro" id="IPR008936">
    <property type="entry name" value="Rho_GTPase_activation_prot"/>
</dbReference>
<dbReference type="PANTHER" id="PTHR23179">
    <property type="entry name" value="T-CELL ACTIVATION RHO GTPASE ACTIVATING PROTEIN-RELATED"/>
    <property type="match status" value="1"/>
</dbReference>
<evidence type="ECO:0000313" key="1">
    <source>
        <dbReference type="EMBL" id="KZS20000.1"/>
    </source>
</evidence>
<name>A0A162QW16_9CRUS</name>
<dbReference type="SMART" id="SM00324">
    <property type="entry name" value="RhoGAP"/>
    <property type="match status" value="1"/>
</dbReference>
<dbReference type="CDD" id="cd00159">
    <property type="entry name" value="RhoGAP"/>
    <property type="match status" value="1"/>
</dbReference>
<dbReference type="GO" id="GO:0005096">
    <property type="term" value="F:GTPase activator activity"/>
    <property type="evidence" value="ECO:0007669"/>
    <property type="project" value="TreeGrafter"/>
</dbReference>
<dbReference type="PROSITE" id="PS51257">
    <property type="entry name" value="PROKAR_LIPOPROTEIN"/>
    <property type="match status" value="1"/>
</dbReference>
<dbReference type="InterPro" id="IPR000198">
    <property type="entry name" value="RhoGAP_dom"/>
</dbReference>
<dbReference type="OrthoDB" id="9994905at2759"/>
<dbReference type="FunFam" id="1.10.555.10:FF:000032">
    <property type="entry name" value="Uncharacterized protein, isoform E"/>
    <property type="match status" value="1"/>
</dbReference>
<dbReference type="EMBL" id="LRGB01000248">
    <property type="protein sequence ID" value="KZS20000.1"/>
    <property type="molecule type" value="Genomic_DNA"/>
</dbReference>
<sequence>MSGWAVKMQRRAAHLGSAVASCAHAPAPYPCRMEKVKFGVPFDQICKPDIPGPLLVLILKLNKEGPNKRDVFRAPGHQANMKKLIHFLQTGRLVNIANFSVHTISSVVKKFLRKLPDGVFGVEAEKQLFDVLLSSGESPDLKSKQEQVRRIIGELPRCTQQLLVLLFGTFRAVSLSSSSTSVVPSSGMSSEALGVSVAPSFFHTCVGAGRQATMDDVIRFKAATKIMKFLIDHFGTCNLFGTENYRYYSRITGRCLKIDDAWIMDFGRPPNALPLPGPISLEAEMTWLQYAALTWQPAFSIGGGHTSEDHGSTSESLNIYPEACGGENSDMLESARLSVSLEGDENFRMGANCVADVSCPESPVSSIGSSSSGSRSSSNSQCRHMVVRSSRPLEERRSSRSNINDAAKSLTLLPQVHERQTARMRTRSEWFLSGSVPPHYVNHEISDEVLLEDGHS</sequence>
<gene>
    <name evidence="1" type="ORF">APZ42_013315</name>
</gene>
<dbReference type="AlphaFoldDB" id="A0A162QW16"/>